<dbReference type="Gene3D" id="3.40.50.720">
    <property type="entry name" value="NAD(P)-binding Rossmann-like Domain"/>
    <property type="match status" value="1"/>
</dbReference>
<protein>
    <recommendedName>
        <fullName evidence="3">SDR family oxidoreductase</fullName>
    </recommendedName>
</protein>
<dbReference type="InterPro" id="IPR036291">
    <property type="entry name" value="NAD(P)-bd_dom_sf"/>
</dbReference>
<keyword evidence="2" id="KW-1185">Reference proteome</keyword>
<sequence>MTSAYLRSEQMRASIRAIAPMERWAQPEEIARPVVFLSCSDSDHVNGTTLFVDDGWTAGKGY</sequence>
<gene>
    <name evidence="1" type="ORF">GCM10010191_58930</name>
</gene>
<dbReference type="Proteomes" id="UP001501231">
    <property type="component" value="Unassembled WGS sequence"/>
</dbReference>
<dbReference type="SUPFAM" id="SSF51735">
    <property type="entry name" value="NAD(P)-binding Rossmann-fold domains"/>
    <property type="match status" value="1"/>
</dbReference>
<organism evidence="1 2">
    <name type="scientific">Actinomadura vinacea</name>
    <dbReference type="NCBI Taxonomy" id="115336"/>
    <lineage>
        <taxon>Bacteria</taxon>
        <taxon>Bacillati</taxon>
        <taxon>Actinomycetota</taxon>
        <taxon>Actinomycetes</taxon>
        <taxon>Streptosporangiales</taxon>
        <taxon>Thermomonosporaceae</taxon>
        <taxon>Actinomadura</taxon>
    </lineage>
</organism>
<dbReference type="EMBL" id="BAAARW010000021">
    <property type="protein sequence ID" value="GAA2436378.1"/>
    <property type="molecule type" value="Genomic_DNA"/>
</dbReference>
<accession>A0ABP5WUB1</accession>
<evidence type="ECO:0000313" key="2">
    <source>
        <dbReference type="Proteomes" id="UP001501231"/>
    </source>
</evidence>
<dbReference type="Pfam" id="PF13561">
    <property type="entry name" value="adh_short_C2"/>
    <property type="match status" value="1"/>
</dbReference>
<comment type="caution">
    <text evidence="1">The sequence shown here is derived from an EMBL/GenBank/DDBJ whole genome shotgun (WGS) entry which is preliminary data.</text>
</comment>
<reference evidence="2" key="1">
    <citation type="journal article" date="2019" name="Int. J. Syst. Evol. Microbiol.">
        <title>The Global Catalogue of Microorganisms (GCM) 10K type strain sequencing project: providing services to taxonomists for standard genome sequencing and annotation.</title>
        <authorList>
            <consortium name="The Broad Institute Genomics Platform"/>
            <consortium name="The Broad Institute Genome Sequencing Center for Infectious Disease"/>
            <person name="Wu L."/>
            <person name="Ma J."/>
        </authorList>
    </citation>
    <scope>NUCLEOTIDE SEQUENCE [LARGE SCALE GENOMIC DNA]</scope>
    <source>
        <strain evidence="2">JCM 3325</strain>
    </source>
</reference>
<evidence type="ECO:0000313" key="1">
    <source>
        <dbReference type="EMBL" id="GAA2436378.1"/>
    </source>
</evidence>
<evidence type="ECO:0008006" key="3">
    <source>
        <dbReference type="Google" id="ProtNLM"/>
    </source>
</evidence>
<name>A0ABP5WUB1_9ACTN</name>
<proteinExistence type="predicted"/>
<dbReference type="InterPro" id="IPR002347">
    <property type="entry name" value="SDR_fam"/>
</dbReference>